<dbReference type="Proteomes" id="UP000663851">
    <property type="component" value="Unassembled WGS sequence"/>
</dbReference>
<dbReference type="EMBL" id="CAJOBP010006618">
    <property type="protein sequence ID" value="CAF4496894.1"/>
    <property type="molecule type" value="Genomic_DNA"/>
</dbReference>
<evidence type="ECO:0000313" key="4">
    <source>
        <dbReference type="EMBL" id="CAF4496894.1"/>
    </source>
</evidence>
<keyword evidence="6" id="KW-1185">Reference proteome</keyword>
<dbReference type="EMBL" id="CAJNYD010004199">
    <property type="protein sequence ID" value="CAF3578870.1"/>
    <property type="molecule type" value="Genomic_DNA"/>
</dbReference>
<proteinExistence type="predicted"/>
<dbReference type="Proteomes" id="UP000663873">
    <property type="component" value="Unassembled WGS sequence"/>
</dbReference>
<gene>
    <name evidence="3" type="ORF">HFQ381_LOCUS24430</name>
    <name evidence="2" type="ORF">LUA448_LOCUS29340</name>
    <name evidence="1" type="ORF">TIS948_LOCUS12053</name>
    <name evidence="4" type="ORF">UJA718_LOCUS26038</name>
</gene>
<comment type="caution">
    <text evidence="3">The sequence shown here is derived from an EMBL/GenBank/DDBJ whole genome shotgun (WGS) entry which is preliminary data.</text>
</comment>
<evidence type="ECO:0000313" key="5">
    <source>
        <dbReference type="Proteomes" id="UP000663851"/>
    </source>
</evidence>
<evidence type="ECO:0000313" key="6">
    <source>
        <dbReference type="Proteomes" id="UP000663873"/>
    </source>
</evidence>
<evidence type="ECO:0000313" key="1">
    <source>
        <dbReference type="EMBL" id="CAF3192489.1"/>
    </source>
</evidence>
<dbReference type="Proteomes" id="UP000663825">
    <property type="component" value="Unassembled WGS sequence"/>
</dbReference>
<dbReference type="EMBL" id="CAJNXB010001772">
    <property type="protein sequence ID" value="CAF3192489.1"/>
    <property type="molecule type" value="Genomic_DNA"/>
</dbReference>
<reference evidence="3" key="1">
    <citation type="submission" date="2021-02" db="EMBL/GenBank/DDBJ databases">
        <authorList>
            <person name="Nowell W R."/>
        </authorList>
    </citation>
    <scope>NUCLEOTIDE SEQUENCE</scope>
</reference>
<accession>A0A820SUI0</accession>
<protein>
    <submittedName>
        <fullName evidence="3">Uncharacterized protein</fullName>
    </submittedName>
</protein>
<sequence>MELLRKAVGDSWLKPAGYDAANMTRAVSEEEWKSMDAAFNDLTGGYMLIETSKEDMTKIEKLLNVKPGFLGTSVMIKTRERCCQKCGRENNFLDVVSTGLRIHKAEFLTDVLSGKYGPILNTHQTQLCFCFDCGEELPEQAAKYSSPKVNESGKHSSEYRWVWRF</sequence>
<evidence type="ECO:0000313" key="2">
    <source>
        <dbReference type="EMBL" id="CAF3578870.1"/>
    </source>
</evidence>
<evidence type="ECO:0000313" key="3">
    <source>
        <dbReference type="EMBL" id="CAF4458290.1"/>
    </source>
</evidence>
<dbReference type="OrthoDB" id="2926612at2759"/>
<dbReference type="AlphaFoldDB" id="A0A820SUI0"/>
<name>A0A820SUI0_9BILA</name>
<dbReference type="Proteomes" id="UP000663833">
    <property type="component" value="Unassembled WGS sequence"/>
</dbReference>
<dbReference type="EMBL" id="CAJOBO010002573">
    <property type="protein sequence ID" value="CAF4458290.1"/>
    <property type="molecule type" value="Genomic_DNA"/>
</dbReference>
<organism evidence="3 5">
    <name type="scientific">Rotaria socialis</name>
    <dbReference type="NCBI Taxonomy" id="392032"/>
    <lineage>
        <taxon>Eukaryota</taxon>
        <taxon>Metazoa</taxon>
        <taxon>Spiralia</taxon>
        <taxon>Gnathifera</taxon>
        <taxon>Rotifera</taxon>
        <taxon>Eurotatoria</taxon>
        <taxon>Bdelloidea</taxon>
        <taxon>Philodinida</taxon>
        <taxon>Philodinidae</taxon>
        <taxon>Rotaria</taxon>
    </lineage>
</organism>